<feature type="domain" description="VOC" evidence="1">
    <location>
        <begin position="138"/>
        <end position="250"/>
    </location>
</feature>
<dbReference type="InterPro" id="IPR037523">
    <property type="entry name" value="VOC_core"/>
</dbReference>
<dbReference type="AlphaFoldDB" id="A0A7W7QY63"/>
<name>A0A7W7QY63_KITKI</name>
<proteinExistence type="predicted"/>
<dbReference type="Proteomes" id="UP000540506">
    <property type="component" value="Unassembled WGS sequence"/>
</dbReference>
<evidence type="ECO:0000313" key="3">
    <source>
        <dbReference type="Proteomes" id="UP000540506"/>
    </source>
</evidence>
<dbReference type="RefSeq" id="WP_184933985.1">
    <property type="nucleotide sequence ID" value="NZ_JACHJV010000001.1"/>
</dbReference>
<dbReference type="PROSITE" id="PS51819">
    <property type="entry name" value="VOC"/>
    <property type="match status" value="2"/>
</dbReference>
<dbReference type="InterPro" id="IPR004360">
    <property type="entry name" value="Glyas_Fos-R_dOase_dom"/>
</dbReference>
<evidence type="ECO:0000259" key="1">
    <source>
        <dbReference type="PROSITE" id="PS51819"/>
    </source>
</evidence>
<comment type="caution">
    <text evidence="2">The sequence shown here is derived from an EMBL/GenBank/DDBJ whole genome shotgun (WGS) entry which is preliminary data.</text>
</comment>
<keyword evidence="3" id="KW-1185">Reference proteome</keyword>
<dbReference type="SUPFAM" id="SSF54593">
    <property type="entry name" value="Glyoxalase/Bleomycin resistance protein/Dihydroxybiphenyl dioxygenase"/>
    <property type="match status" value="2"/>
</dbReference>
<feature type="domain" description="VOC" evidence="1">
    <location>
        <begin position="10"/>
        <end position="124"/>
    </location>
</feature>
<reference evidence="2 3" key="1">
    <citation type="submission" date="2020-08" db="EMBL/GenBank/DDBJ databases">
        <title>Sequencing the genomes of 1000 actinobacteria strains.</title>
        <authorList>
            <person name="Klenk H.-P."/>
        </authorList>
    </citation>
    <scope>NUCLEOTIDE SEQUENCE [LARGE SCALE GENOMIC DNA]</scope>
    <source>
        <strain evidence="2 3">DSM 41654</strain>
    </source>
</reference>
<gene>
    <name evidence="2" type="ORF">FHR34_000687</name>
</gene>
<dbReference type="CDD" id="cd07247">
    <property type="entry name" value="SgaA_N_like"/>
    <property type="match status" value="2"/>
</dbReference>
<sequence>MKYDKVVTGGPCWVELGTADPAVAKVFYSGLFGWRAETDPRPEAGGYTTLLRGEAPVAAVSPLYAPEQPTAWSVSFAVPDTDAAAVAVSRAGGRLVVEPMDIFDAGRFAVAADPSGAVFALWQARAFQGAEVLNEPVSLGWVELYTRDLPAVAAFYPEVFGWSVNAGVDYTQWGIDGSDFGGVRRLGEEVAPEVPSHWLPYFAVAHVDATVHRAGRLGAKVLMGPTDLPGGRRIAMLSDRQGALFGLYLAGADG</sequence>
<organism evidence="2 3">
    <name type="scientific">Kitasatospora kifunensis</name>
    <name type="common">Streptomyces kifunensis</name>
    <dbReference type="NCBI Taxonomy" id="58351"/>
    <lineage>
        <taxon>Bacteria</taxon>
        <taxon>Bacillati</taxon>
        <taxon>Actinomycetota</taxon>
        <taxon>Actinomycetes</taxon>
        <taxon>Kitasatosporales</taxon>
        <taxon>Streptomycetaceae</taxon>
        <taxon>Kitasatospora</taxon>
    </lineage>
</organism>
<evidence type="ECO:0000313" key="2">
    <source>
        <dbReference type="EMBL" id="MBB4921694.1"/>
    </source>
</evidence>
<dbReference type="InterPro" id="IPR029068">
    <property type="entry name" value="Glyas_Bleomycin-R_OHBP_Dase"/>
</dbReference>
<dbReference type="PANTHER" id="PTHR33993:SF14">
    <property type="entry name" value="GB|AAF24581.1"/>
    <property type="match status" value="1"/>
</dbReference>
<protein>
    <recommendedName>
        <fullName evidence="1">VOC domain-containing protein</fullName>
    </recommendedName>
</protein>
<dbReference type="InterPro" id="IPR052164">
    <property type="entry name" value="Anthracycline_SecMetBiosynth"/>
</dbReference>
<accession>A0A7W7QY63</accession>
<dbReference type="EMBL" id="JACHJV010000001">
    <property type="protein sequence ID" value="MBB4921694.1"/>
    <property type="molecule type" value="Genomic_DNA"/>
</dbReference>
<dbReference type="PANTHER" id="PTHR33993">
    <property type="entry name" value="GLYOXALASE-RELATED"/>
    <property type="match status" value="1"/>
</dbReference>
<dbReference type="Pfam" id="PF00903">
    <property type="entry name" value="Glyoxalase"/>
    <property type="match status" value="2"/>
</dbReference>
<dbReference type="Gene3D" id="3.10.180.10">
    <property type="entry name" value="2,3-Dihydroxybiphenyl 1,2-Dioxygenase, domain 1"/>
    <property type="match status" value="2"/>
</dbReference>